<sequence>MQLAFELYSNKIQSESDMKKLEEQEMECVIEYVLGEWIRKYFRMKLIANTTKIPSITSSYSDMPFHSNGFHSSTESTALKTLTAEEWLHFFHEGLNKLPEMHQEIIEKKYLKRGYDGKYTPDDLVYQEMHLGRTQYYQKKKESLYWLGLALINGLK</sequence>
<dbReference type="NCBIfam" id="TIGR01637">
    <property type="entry name" value="phage_arpU"/>
    <property type="match status" value="1"/>
</dbReference>
<dbReference type="EMBL" id="JBHUEO010000037">
    <property type="protein sequence ID" value="MFD1707571.1"/>
    <property type="molecule type" value="Genomic_DNA"/>
</dbReference>
<organism evidence="1 2">
    <name type="scientific">Siminovitchia sediminis</name>
    <dbReference type="NCBI Taxonomy" id="1274353"/>
    <lineage>
        <taxon>Bacteria</taxon>
        <taxon>Bacillati</taxon>
        <taxon>Bacillota</taxon>
        <taxon>Bacilli</taxon>
        <taxon>Bacillales</taxon>
        <taxon>Bacillaceae</taxon>
        <taxon>Siminovitchia</taxon>
    </lineage>
</organism>
<dbReference type="InterPro" id="IPR006524">
    <property type="entry name" value="ArpU-like"/>
</dbReference>
<gene>
    <name evidence="1" type="ORF">ACFSCZ_12635</name>
</gene>
<comment type="caution">
    <text evidence="1">The sequence shown here is derived from an EMBL/GenBank/DDBJ whole genome shotgun (WGS) entry which is preliminary data.</text>
</comment>
<name>A0ABW4KK09_9BACI</name>
<evidence type="ECO:0000313" key="2">
    <source>
        <dbReference type="Proteomes" id="UP001597301"/>
    </source>
</evidence>
<proteinExistence type="predicted"/>
<reference evidence="2" key="1">
    <citation type="journal article" date="2019" name="Int. J. Syst. Evol. Microbiol.">
        <title>The Global Catalogue of Microorganisms (GCM) 10K type strain sequencing project: providing services to taxonomists for standard genome sequencing and annotation.</title>
        <authorList>
            <consortium name="The Broad Institute Genomics Platform"/>
            <consortium name="The Broad Institute Genome Sequencing Center for Infectious Disease"/>
            <person name="Wu L."/>
            <person name="Ma J."/>
        </authorList>
    </citation>
    <scope>NUCLEOTIDE SEQUENCE [LARGE SCALE GENOMIC DNA]</scope>
    <source>
        <strain evidence="2">CGMCC 1.12295</strain>
    </source>
</reference>
<evidence type="ECO:0000313" key="1">
    <source>
        <dbReference type="EMBL" id="MFD1707571.1"/>
    </source>
</evidence>
<protein>
    <submittedName>
        <fullName evidence="1">ArpU family phage packaging/lysis transcriptional regulator</fullName>
    </submittedName>
</protein>
<keyword evidence="2" id="KW-1185">Reference proteome</keyword>
<accession>A0ABW4KK09</accession>
<dbReference type="Proteomes" id="UP001597301">
    <property type="component" value="Unassembled WGS sequence"/>
</dbReference>
<dbReference type="RefSeq" id="WP_380774284.1">
    <property type="nucleotide sequence ID" value="NZ_JBHUEO010000037.1"/>
</dbReference>